<dbReference type="PANTHER" id="PTHR48125">
    <property type="entry name" value="LP07818P1"/>
    <property type="match status" value="1"/>
</dbReference>
<evidence type="ECO:0000313" key="3">
    <source>
        <dbReference type="EMBL" id="SMF96106.1"/>
    </source>
</evidence>
<dbReference type="InterPro" id="IPR057840">
    <property type="entry name" value="FimV_N"/>
</dbReference>
<feature type="region of interest" description="Disordered" evidence="1">
    <location>
        <begin position="698"/>
        <end position="721"/>
    </location>
</feature>
<feature type="compositionally biased region" description="Low complexity" evidence="1">
    <location>
        <begin position="702"/>
        <end position="721"/>
    </location>
</feature>
<feature type="compositionally biased region" description="Basic and acidic residues" evidence="1">
    <location>
        <begin position="313"/>
        <end position="327"/>
    </location>
</feature>
<feature type="compositionally biased region" description="Pro residues" evidence="1">
    <location>
        <begin position="169"/>
        <end position="185"/>
    </location>
</feature>
<gene>
    <name evidence="3" type="ORF">SAMN02949497_3489</name>
</gene>
<dbReference type="InterPro" id="IPR020011">
    <property type="entry name" value="FimV_C"/>
</dbReference>
<reference evidence="3 4" key="1">
    <citation type="submission" date="2016-12" db="EMBL/GenBank/DDBJ databases">
        <authorList>
            <person name="Song W.-J."/>
            <person name="Kurnit D.M."/>
        </authorList>
    </citation>
    <scope>NUCLEOTIDE SEQUENCE [LARGE SCALE GENOMIC DNA]</scope>
    <source>
        <strain evidence="3 4">175</strain>
    </source>
</reference>
<dbReference type="STRING" id="1760988.SAMN02949497_3489"/>
<feature type="region of interest" description="Disordered" evidence="1">
    <location>
        <begin position="162"/>
        <end position="192"/>
    </location>
</feature>
<feature type="region of interest" description="Disordered" evidence="1">
    <location>
        <begin position="629"/>
        <end position="659"/>
    </location>
</feature>
<sequence>MHKISRTVALIGLLSPMGVNALGIGDIHLHSALDQALVAEIPLVLSGNDTLADVKVSLASPEAFAKAGLDRQYFLTKLRFTPTQTANGNYIIQVSSREAITEPFMDFLVEVNWPQGRLLREFTVLLDPPSSLQERVAAEIDSPAMQRPGPRTYERVAEIRRAGESAPRPARPAPRPAAAPPPPPSADQLTDQAYGPVRRDETLWSIARALNQDPGVSQEQMMLALFRANPQAFSGYRMNGLKAGAVLRLPNRDFIARLAPGQARSEFARQQAQGSGTSAYDTGGPQLKLTPPPEARPRNPGGLPGGDTPASRAKSEQALEVAESAKQETEDLRSQLAQLRQQLGDIQRLLTFKDEQIASLQAQRGAPATPPPKATGAETPVQPAPVSKPEPATTANPPSTAKPEPTATAPTPPPAAVQPPPKPSVPPVAKPTAPAKPATPPAPVHVAETPFDFSPYLYGGAALGLVGFGAMLLIRWRNAKIAATESILLAAEREGNPQHTPLPTLKALEETPEPVITTKSSFLSEFTPSDFDALGSETDEVDPVSEADVYLAYGRYKQAEELIRHAIQQHPDRDECKLKLLEIYYATENRAAFENYARELKGQRKHQQENFWSKVEEMGRELLANSDLFKAAPPTPSRSIGGADPAKSSVPASSPLGSLDLSDELIDDLKRFEIEFMEDGPEAGDDAELGFLSLDGLDTDDTAATPTPARAAEAKTPAPAAKEPEQALFDALEFDLDFLKAADAEPEATPRRDTGSMEELENLIPFSLDLEPASEPEESLLADNGPADKTIDDILRELTGQIGQEPAATSEAGPAAERTPLGRFDFDLDLLEPAPAIDEIEAFQAPAPTDLEPELQAQEEDLFAGLTDMDQFETKLDLAKAYADMEDEDSAREILLEVATHGNDRQKAEATALLDKLDGHNANLSLAGQQGRRV</sequence>
<dbReference type="NCBIfam" id="TIGR03505">
    <property type="entry name" value="FimV_core"/>
    <property type="match status" value="1"/>
</dbReference>
<feature type="domain" description="FimV N-terminal" evidence="2">
    <location>
        <begin position="22"/>
        <end position="129"/>
    </location>
</feature>
<feature type="compositionally biased region" description="Pro residues" evidence="1">
    <location>
        <begin position="410"/>
        <end position="429"/>
    </location>
</feature>
<name>A0A1Y6D0K4_9GAMM</name>
<keyword evidence="4" id="KW-1185">Reference proteome</keyword>
<dbReference type="AlphaFoldDB" id="A0A1Y6D0K4"/>
<dbReference type="InterPro" id="IPR018392">
    <property type="entry name" value="LysM"/>
</dbReference>
<evidence type="ECO:0000256" key="1">
    <source>
        <dbReference type="SAM" id="MobiDB-lite"/>
    </source>
</evidence>
<dbReference type="PANTHER" id="PTHR48125:SF10">
    <property type="entry name" value="OS12G0136300 PROTEIN"/>
    <property type="match status" value="1"/>
</dbReference>
<dbReference type="EMBL" id="FXAM01000001">
    <property type="protein sequence ID" value="SMF96106.1"/>
    <property type="molecule type" value="Genomic_DNA"/>
</dbReference>
<feature type="region of interest" description="Disordered" evidence="1">
    <location>
        <begin position="361"/>
        <end position="441"/>
    </location>
</feature>
<dbReference type="Proteomes" id="UP000192923">
    <property type="component" value="Unassembled WGS sequence"/>
</dbReference>
<protein>
    <submittedName>
        <fullName evidence="3">Pilus assembly protein FimV</fullName>
    </submittedName>
</protein>
<dbReference type="InterPro" id="IPR020012">
    <property type="entry name" value="LysM_FimV"/>
</dbReference>
<dbReference type="Gene3D" id="1.25.40.10">
    <property type="entry name" value="Tetratricopeptide repeat domain"/>
    <property type="match status" value="1"/>
</dbReference>
<dbReference type="CDD" id="cd00118">
    <property type="entry name" value="LysM"/>
    <property type="match status" value="1"/>
</dbReference>
<evidence type="ECO:0000259" key="2">
    <source>
        <dbReference type="Pfam" id="PF25800"/>
    </source>
</evidence>
<accession>A0A1Y6D0K4</accession>
<evidence type="ECO:0000313" key="4">
    <source>
        <dbReference type="Proteomes" id="UP000192923"/>
    </source>
</evidence>
<dbReference type="Pfam" id="PF25800">
    <property type="entry name" value="FimV_N"/>
    <property type="match status" value="1"/>
</dbReference>
<dbReference type="NCBIfam" id="TIGR03504">
    <property type="entry name" value="FimV_Cterm"/>
    <property type="match status" value="1"/>
</dbReference>
<feature type="compositionally biased region" description="Polar residues" evidence="1">
    <location>
        <begin position="268"/>
        <end position="280"/>
    </location>
</feature>
<feature type="region of interest" description="Disordered" evidence="1">
    <location>
        <begin position="263"/>
        <end position="327"/>
    </location>
</feature>
<dbReference type="InterPro" id="IPR038440">
    <property type="entry name" value="FimV_C_sf"/>
</dbReference>
<proteinExistence type="predicted"/>
<dbReference type="InterPro" id="IPR011990">
    <property type="entry name" value="TPR-like_helical_dom_sf"/>
</dbReference>
<organism evidence="3 4">
    <name type="scientific">Methylomagnum ishizawai</name>
    <dbReference type="NCBI Taxonomy" id="1760988"/>
    <lineage>
        <taxon>Bacteria</taxon>
        <taxon>Pseudomonadati</taxon>
        <taxon>Pseudomonadota</taxon>
        <taxon>Gammaproteobacteria</taxon>
        <taxon>Methylococcales</taxon>
        <taxon>Methylococcaceae</taxon>
        <taxon>Methylomagnum</taxon>
    </lineage>
</organism>
<dbReference type="Gene3D" id="1.20.58.2200">
    <property type="match status" value="1"/>
</dbReference>
<dbReference type="SUPFAM" id="SSF48452">
    <property type="entry name" value="TPR-like"/>
    <property type="match status" value="1"/>
</dbReference>
<feature type="compositionally biased region" description="Low complexity" evidence="1">
    <location>
        <begin position="397"/>
        <end position="409"/>
    </location>
</feature>